<proteinExistence type="predicted"/>
<dbReference type="EMBL" id="JBHTBF010000001">
    <property type="protein sequence ID" value="MFC7315530.1"/>
    <property type="molecule type" value="Genomic_DNA"/>
</dbReference>
<accession>A0ABD6A5S5</accession>
<gene>
    <name evidence="1" type="ORF">ACFQPE_01795</name>
</gene>
<reference evidence="1 2" key="1">
    <citation type="journal article" date="2019" name="Int. J. Syst. Evol. Microbiol.">
        <title>The Global Catalogue of Microorganisms (GCM) 10K type strain sequencing project: providing services to taxonomists for standard genome sequencing and annotation.</title>
        <authorList>
            <consortium name="The Broad Institute Genomics Platform"/>
            <consortium name="The Broad Institute Genome Sequencing Center for Infectious Disease"/>
            <person name="Wu L."/>
            <person name="Ma J."/>
        </authorList>
    </citation>
    <scope>NUCLEOTIDE SEQUENCE [LARGE SCALE GENOMIC DNA]</scope>
    <source>
        <strain evidence="1 2">PSR21</strain>
    </source>
</reference>
<dbReference type="Proteomes" id="UP001596547">
    <property type="component" value="Unassembled WGS sequence"/>
</dbReference>
<dbReference type="InterPro" id="IPR002591">
    <property type="entry name" value="Phosphodiest/P_Trfase"/>
</dbReference>
<name>A0ABD6A5S5_9EURY</name>
<sequence length="422" mass="45758">MLRRDVAADLRDAHEDDGSLLPAYGDYCFANVPDTVLSILGGDARRPLPDDVFAGVETDASRVVVLLVDGFGYYRQWLREHERHDLLARVTERGTVTPLTSIFPSETAAAMTTMHTGRQPVEHGLLGWFGYVEELDAVLRTLPFTTLDGTPATEAYPSADASLLLDGPTVYERAASAGIDPHVIQPADLVGSAYSGLATRGATSVPYDGFGEMARRIREALEAADGPTYVFAYVPDVDAAAHEAGTRSDAYRATLSDLSTAVERELDRLSPGTAAETLLAVTADHGHVDTDPERNVDLGSFDLAPHLRRRPDGTPLQAVGGPRNVQLHLRDGGAGGHEDAVREELSGLDARMFGREAFRERDLFGDRAPSARFARREPDLLALHRDLSVWYPGKQLGFVGMHGGLHPDEMLVPFGAVRLADR</sequence>
<dbReference type="Pfam" id="PF01663">
    <property type="entry name" value="Phosphodiest"/>
    <property type="match status" value="1"/>
</dbReference>
<organism evidence="1 2">
    <name type="scientific">Halomarina halobia</name>
    <dbReference type="NCBI Taxonomy" id="3033386"/>
    <lineage>
        <taxon>Archaea</taxon>
        <taxon>Methanobacteriati</taxon>
        <taxon>Methanobacteriota</taxon>
        <taxon>Stenosarchaea group</taxon>
        <taxon>Halobacteria</taxon>
        <taxon>Halobacteriales</taxon>
        <taxon>Natronomonadaceae</taxon>
        <taxon>Halomarina</taxon>
    </lineage>
</organism>
<dbReference type="AlphaFoldDB" id="A0ABD6A5S5"/>
<dbReference type="SUPFAM" id="SSF53649">
    <property type="entry name" value="Alkaline phosphatase-like"/>
    <property type="match status" value="1"/>
</dbReference>
<dbReference type="GeneID" id="79314497"/>
<dbReference type="PANTHER" id="PTHR10151:SF120">
    <property type="entry name" value="BIS(5'-ADENOSYL)-TRIPHOSPHATASE"/>
    <property type="match status" value="1"/>
</dbReference>
<evidence type="ECO:0000313" key="1">
    <source>
        <dbReference type="EMBL" id="MFC7315530.1"/>
    </source>
</evidence>
<comment type="caution">
    <text evidence="1">The sequence shown here is derived from an EMBL/GenBank/DDBJ whole genome shotgun (WGS) entry which is preliminary data.</text>
</comment>
<dbReference type="RefSeq" id="WP_276304932.1">
    <property type="nucleotide sequence ID" value="NZ_CP119992.1"/>
</dbReference>
<evidence type="ECO:0000313" key="2">
    <source>
        <dbReference type="Proteomes" id="UP001596547"/>
    </source>
</evidence>
<dbReference type="PANTHER" id="PTHR10151">
    <property type="entry name" value="ECTONUCLEOTIDE PYROPHOSPHATASE/PHOSPHODIESTERASE"/>
    <property type="match status" value="1"/>
</dbReference>
<keyword evidence="2" id="KW-1185">Reference proteome</keyword>
<protein>
    <submittedName>
        <fullName evidence="1">Alkaline phosphatase family protein</fullName>
    </submittedName>
</protein>
<dbReference type="Gene3D" id="3.40.720.10">
    <property type="entry name" value="Alkaline Phosphatase, subunit A"/>
    <property type="match status" value="1"/>
</dbReference>
<dbReference type="GO" id="GO:0016787">
    <property type="term" value="F:hydrolase activity"/>
    <property type="evidence" value="ECO:0007669"/>
    <property type="project" value="UniProtKB-ARBA"/>
</dbReference>
<dbReference type="InterPro" id="IPR017850">
    <property type="entry name" value="Alkaline_phosphatase_core_sf"/>
</dbReference>